<feature type="compositionally biased region" description="Low complexity" evidence="1">
    <location>
        <begin position="1"/>
        <end position="17"/>
    </location>
</feature>
<keyword evidence="2" id="KW-1133">Transmembrane helix</keyword>
<evidence type="ECO:0000313" key="4">
    <source>
        <dbReference type="Proteomes" id="UP000235392"/>
    </source>
</evidence>
<keyword evidence="2" id="KW-0472">Membrane</keyword>
<organism evidence="3 4">
    <name type="scientific">Puccinia coronata f. sp. avenae</name>
    <dbReference type="NCBI Taxonomy" id="200324"/>
    <lineage>
        <taxon>Eukaryota</taxon>
        <taxon>Fungi</taxon>
        <taxon>Dikarya</taxon>
        <taxon>Basidiomycota</taxon>
        <taxon>Pucciniomycotina</taxon>
        <taxon>Pucciniomycetes</taxon>
        <taxon>Pucciniales</taxon>
        <taxon>Pucciniaceae</taxon>
        <taxon>Puccinia</taxon>
    </lineage>
</organism>
<keyword evidence="2" id="KW-0812">Transmembrane</keyword>
<accession>A0A2N5SID8</accession>
<proteinExistence type="predicted"/>
<feature type="transmembrane region" description="Helical" evidence="2">
    <location>
        <begin position="198"/>
        <end position="221"/>
    </location>
</feature>
<comment type="caution">
    <text evidence="3">The sequence shown here is derived from an EMBL/GenBank/DDBJ whole genome shotgun (WGS) entry which is preliminary data.</text>
</comment>
<sequence>MNTLPSDAPADSSPLASESGVNHPIPTDSAPSEIELPSLIFAIPFPRAAEGYQTTKDTPPFLLYTFPRSVYEKPPKDPVTGKRKEKLLKKVERKWQEEVKEGEDIKRGEAKDVGVWSRFKGAIIRDAAAAIKYMPNNAIEVLGRLPPKTKLGKLTIVYPASSESLNGIDVKYQSEDEIEESFLNLLSKANKNARTQTLISGCLLPITLAIDAFVVVPLFLFEINLAYFSVQATGAQKARILSDLEKKNKTKRLSEKPTPNHNVEVQKQMDEQTEVQAIEGEGSAFSFEMSKPGIFDRTIEHLYNICTGLDPLKFPLKDGLPIPTYLPSKNIASALVETFKESLPQEVMSRHVLDEQLAAEDLDRALRKAAKEYVATIKGVNENNICAVQDFFTRNNWGAKS</sequence>
<evidence type="ECO:0000256" key="2">
    <source>
        <dbReference type="SAM" id="Phobius"/>
    </source>
</evidence>
<feature type="region of interest" description="Disordered" evidence="1">
    <location>
        <begin position="1"/>
        <end position="30"/>
    </location>
</feature>
<evidence type="ECO:0000313" key="3">
    <source>
        <dbReference type="EMBL" id="PLW13008.1"/>
    </source>
</evidence>
<reference evidence="3 4" key="1">
    <citation type="submission" date="2017-11" db="EMBL/GenBank/DDBJ databases">
        <title>De novo assembly and phasing of dikaryotic genomes from two isolates of Puccinia coronata f. sp. avenae, the causal agent of oat crown rust.</title>
        <authorList>
            <person name="Miller M.E."/>
            <person name="Zhang Y."/>
            <person name="Omidvar V."/>
            <person name="Sperschneider J."/>
            <person name="Schwessinger B."/>
            <person name="Raley C."/>
            <person name="Palmer J.M."/>
            <person name="Garnica D."/>
            <person name="Upadhyaya N."/>
            <person name="Rathjen J."/>
            <person name="Taylor J.M."/>
            <person name="Park R.F."/>
            <person name="Dodds P.N."/>
            <person name="Hirsch C.D."/>
            <person name="Kianian S.F."/>
            <person name="Figueroa M."/>
        </authorList>
    </citation>
    <scope>NUCLEOTIDE SEQUENCE [LARGE SCALE GENOMIC DNA]</scope>
    <source>
        <strain evidence="3">12SD80</strain>
    </source>
</reference>
<dbReference type="EMBL" id="PGCI01000866">
    <property type="protein sequence ID" value="PLW13008.1"/>
    <property type="molecule type" value="Genomic_DNA"/>
</dbReference>
<gene>
    <name evidence="3" type="ORF">PCASD_20968</name>
</gene>
<name>A0A2N5SID8_9BASI</name>
<evidence type="ECO:0000256" key="1">
    <source>
        <dbReference type="SAM" id="MobiDB-lite"/>
    </source>
</evidence>
<dbReference type="Proteomes" id="UP000235392">
    <property type="component" value="Unassembled WGS sequence"/>
</dbReference>
<protein>
    <submittedName>
        <fullName evidence="3">Uncharacterized protein</fullName>
    </submittedName>
</protein>
<dbReference type="AlphaFoldDB" id="A0A2N5SID8"/>